<evidence type="ECO:0000313" key="2">
    <source>
        <dbReference type="EMBL" id="MBE9142973.1"/>
    </source>
</evidence>
<feature type="region of interest" description="Disordered" evidence="1">
    <location>
        <begin position="500"/>
        <end position="565"/>
    </location>
</feature>
<evidence type="ECO:0008006" key="4">
    <source>
        <dbReference type="Google" id="ProtNLM"/>
    </source>
</evidence>
<organism evidence="2 3">
    <name type="scientific">Planktothrix mougeotii LEGE 06226</name>
    <dbReference type="NCBI Taxonomy" id="1828728"/>
    <lineage>
        <taxon>Bacteria</taxon>
        <taxon>Bacillati</taxon>
        <taxon>Cyanobacteriota</taxon>
        <taxon>Cyanophyceae</taxon>
        <taxon>Oscillatoriophycideae</taxon>
        <taxon>Oscillatoriales</taxon>
        <taxon>Microcoleaceae</taxon>
        <taxon>Planktothrix</taxon>
    </lineage>
</organism>
<sequence length="565" mass="62634">MDKTGLGFLHRINLLKLLLQGWITIKTPLTTLLAVLIIGTMVGCGNSAVAPQSSPPLSVTQSTEPIGDVSPPKLIQKLHQVLDSYQPQVSILNPKPDAIIEDDTINLQLQVQGLPLFKDPKSGLGPHLQVILDNQPNLDIYDISTPITFSNLDPGTHTLRVFATYPWNESYKNEGSFSQTTFHIFTKTDPDYPNPDLPLLTYNRPQGEYGAEPILLDFYLSNAPLHLVAQEDPTDEIVDWKIRITVNGESFTTNQWKPLYLKGFKPGKNWVQIEYLDENGNPVDNVFNKTARVITYNPQVNNTLSQLIQGKLSWVDVKGMVNPNANQEDVIEPSEPEEIPSVEPISEPEEIAPPVEEPISKSQDSTPEIEEISPAIEETPSQIENSIPEIEETSPAIEETPSQIENSIPEIEETSPAIEETPSQIENSIPEVEQIPSEIIEPEQLPIEPMVSPTQTEEITPEPVKTQADIPSQPLVSPEPQPNKFSKFLSRFRLPFLNPISVKSNPPTPPTTLPEIVDQVPIPEPVTELQPGETPNLIQDSTLPVDSETEVSQPESTVESEIIPE</sequence>
<name>A0ABR9U942_9CYAN</name>
<protein>
    <recommendedName>
        <fullName evidence="4">FHA domain containing protein</fullName>
    </recommendedName>
</protein>
<keyword evidence="3" id="KW-1185">Reference proteome</keyword>
<dbReference type="Proteomes" id="UP000640725">
    <property type="component" value="Unassembled WGS sequence"/>
</dbReference>
<evidence type="ECO:0000256" key="1">
    <source>
        <dbReference type="SAM" id="MobiDB-lite"/>
    </source>
</evidence>
<proteinExistence type="predicted"/>
<feature type="compositionally biased region" description="Polar residues" evidence="1">
    <location>
        <begin position="536"/>
        <end position="559"/>
    </location>
</feature>
<comment type="caution">
    <text evidence="2">The sequence shown here is derived from an EMBL/GenBank/DDBJ whole genome shotgun (WGS) entry which is preliminary data.</text>
</comment>
<dbReference type="RefSeq" id="WP_193868592.1">
    <property type="nucleotide sequence ID" value="NZ_JADEWU010000010.1"/>
</dbReference>
<evidence type="ECO:0000313" key="3">
    <source>
        <dbReference type="Proteomes" id="UP000640725"/>
    </source>
</evidence>
<feature type="region of interest" description="Disordered" evidence="1">
    <location>
        <begin position="441"/>
        <end position="484"/>
    </location>
</feature>
<reference evidence="2 3" key="1">
    <citation type="submission" date="2020-10" db="EMBL/GenBank/DDBJ databases">
        <authorList>
            <person name="Castelo-Branco R."/>
            <person name="Eusebio N."/>
            <person name="Adriana R."/>
            <person name="Vieira A."/>
            <person name="Brugerolle De Fraissinette N."/>
            <person name="Rezende De Castro R."/>
            <person name="Schneider M.P."/>
            <person name="Vasconcelos V."/>
            <person name="Leao P.N."/>
        </authorList>
    </citation>
    <scope>NUCLEOTIDE SEQUENCE [LARGE SCALE GENOMIC DNA]</scope>
    <source>
        <strain evidence="2 3">LEGE 06226</strain>
    </source>
</reference>
<gene>
    <name evidence="2" type="ORF">IQ236_07025</name>
</gene>
<dbReference type="EMBL" id="JADEWU010000010">
    <property type="protein sequence ID" value="MBE9142973.1"/>
    <property type="molecule type" value="Genomic_DNA"/>
</dbReference>
<accession>A0ABR9U942</accession>